<evidence type="ECO:0000313" key="1">
    <source>
        <dbReference type="EMBL" id="QGA66545.1"/>
    </source>
</evidence>
<dbReference type="Proteomes" id="UP000348942">
    <property type="component" value="Chromosome 2"/>
</dbReference>
<keyword evidence="2" id="KW-1185">Reference proteome</keyword>
<accession>A0A5Q0TK95</accession>
<protein>
    <recommendedName>
        <fullName evidence="3">HNH endonuclease</fullName>
    </recommendedName>
</protein>
<dbReference type="RefSeq" id="WP_153448678.1">
    <property type="nucleotide sequence ID" value="NZ_CP045700.1"/>
</dbReference>
<organism evidence="1 2">
    <name type="scientific">Vibrio algicola</name>
    <dbReference type="NCBI Taxonomy" id="2662262"/>
    <lineage>
        <taxon>Bacteria</taxon>
        <taxon>Pseudomonadati</taxon>
        <taxon>Pseudomonadota</taxon>
        <taxon>Gammaproteobacteria</taxon>
        <taxon>Vibrionales</taxon>
        <taxon>Vibrionaceae</taxon>
        <taxon>Vibrio</taxon>
    </lineage>
</organism>
<evidence type="ECO:0008006" key="3">
    <source>
        <dbReference type="Google" id="ProtNLM"/>
    </source>
</evidence>
<gene>
    <name evidence="1" type="ORF">GFB47_14080</name>
</gene>
<proteinExistence type="predicted"/>
<dbReference type="AlphaFoldDB" id="A0A5Q0TK95"/>
<reference evidence="1 2" key="1">
    <citation type="submission" date="2019-10" db="EMBL/GenBank/DDBJ databases">
        <title>Vibrio sp. nov., isolated from Coralline algae surface.</title>
        <authorList>
            <person name="Geng Y."/>
            <person name="Zhang X."/>
        </authorList>
    </citation>
    <scope>NUCLEOTIDE SEQUENCE [LARGE SCALE GENOMIC DNA]</scope>
    <source>
        <strain evidence="1 2">SM1977</strain>
    </source>
</reference>
<name>A0A5Q0TK95_9VIBR</name>
<evidence type="ECO:0000313" key="2">
    <source>
        <dbReference type="Proteomes" id="UP000348942"/>
    </source>
</evidence>
<dbReference type="EMBL" id="CP045700">
    <property type="protein sequence ID" value="QGA66545.1"/>
    <property type="molecule type" value="Genomic_DNA"/>
</dbReference>
<sequence length="115" mass="13070">MLFNTQALRRAVYDDPRWRKQRMALIRQADWTCCLCGTRSPYKTGKGLVADHYPTPLAACKTPEDAMDSSNIRIVCRSCHNKVCSRDDNDYKNGVKRGSSATGGSLDINDEWFDY</sequence>
<dbReference type="Gene3D" id="1.10.30.50">
    <property type="match status" value="1"/>
</dbReference>